<name>A0A0L0GBX6_9EUKA</name>
<evidence type="ECO:0000256" key="4">
    <source>
        <dbReference type="ARBA" id="ARBA00022448"/>
    </source>
</evidence>
<feature type="compositionally biased region" description="Low complexity" evidence="9">
    <location>
        <begin position="42"/>
        <end position="53"/>
    </location>
</feature>
<accession>A0A0L0GBX6</accession>
<protein>
    <recommendedName>
        <fullName evidence="3">Conserved oligomeric Golgi complex subunit 2</fullName>
    </recommendedName>
    <alternativeName>
        <fullName evidence="8">Component of oligomeric Golgi complex 2</fullName>
    </alternativeName>
</protein>
<dbReference type="Pfam" id="PF06148">
    <property type="entry name" value="COG2_N"/>
    <property type="match status" value="1"/>
</dbReference>
<dbReference type="InterPro" id="IPR009316">
    <property type="entry name" value="COG2"/>
</dbReference>
<dbReference type="Proteomes" id="UP000054560">
    <property type="component" value="Unassembled WGS sequence"/>
</dbReference>
<evidence type="ECO:0000259" key="11">
    <source>
        <dbReference type="Pfam" id="PF12022"/>
    </source>
</evidence>
<dbReference type="eggNOG" id="KOG2307">
    <property type="taxonomic scope" value="Eukaryota"/>
</dbReference>
<dbReference type="GO" id="GO:0017119">
    <property type="term" value="C:Golgi transport complex"/>
    <property type="evidence" value="ECO:0007669"/>
    <property type="project" value="TreeGrafter"/>
</dbReference>
<dbReference type="GO" id="GO:0006891">
    <property type="term" value="P:intra-Golgi vesicle-mediated transport"/>
    <property type="evidence" value="ECO:0007669"/>
    <property type="project" value="TreeGrafter"/>
</dbReference>
<keyword evidence="6" id="KW-0333">Golgi apparatus</keyword>
<evidence type="ECO:0000313" key="12">
    <source>
        <dbReference type="EMBL" id="KNC86495.1"/>
    </source>
</evidence>
<reference evidence="12 13" key="1">
    <citation type="submission" date="2011-02" db="EMBL/GenBank/DDBJ databases">
        <title>The Genome Sequence of Sphaeroforma arctica JP610.</title>
        <authorList>
            <consortium name="The Broad Institute Genome Sequencing Platform"/>
            <person name="Russ C."/>
            <person name="Cuomo C."/>
            <person name="Young S.K."/>
            <person name="Zeng Q."/>
            <person name="Gargeya S."/>
            <person name="Alvarado L."/>
            <person name="Berlin A."/>
            <person name="Chapman S.B."/>
            <person name="Chen Z."/>
            <person name="Freedman E."/>
            <person name="Gellesch M."/>
            <person name="Goldberg J."/>
            <person name="Griggs A."/>
            <person name="Gujja S."/>
            <person name="Heilman E."/>
            <person name="Heiman D."/>
            <person name="Howarth C."/>
            <person name="Mehta T."/>
            <person name="Neiman D."/>
            <person name="Pearson M."/>
            <person name="Roberts A."/>
            <person name="Saif S."/>
            <person name="Shea T."/>
            <person name="Shenoy N."/>
            <person name="Sisk P."/>
            <person name="Stolte C."/>
            <person name="Sykes S."/>
            <person name="White J."/>
            <person name="Yandava C."/>
            <person name="Burger G."/>
            <person name="Gray M.W."/>
            <person name="Holland P.W.H."/>
            <person name="King N."/>
            <person name="Lang F.B.F."/>
            <person name="Roger A.J."/>
            <person name="Ruiz-Trillo I."/>
            <person name="Haas B."/>
            <person name="Nusbaum C."/>
            <person name="Birren B."/>
        </authorList>
    </citation>
    <scope>NUCLEOTIDE SEQUENCE [LARGE SCALE GENOMIC DNA]</scope>
    <source>
        <strain evidence="12 13">JP610</strain>
    </source>
</reference>
<evidence type="ECO:0000256" key="7">
    <source>
        <dbReference type="ARBA" id="ARBA00023136"/>
    </source>
</evidence>
<evidence type="ECO:0000256" key="9">
    <source>
        <dbReference type="SAM" id="MobiDB-lite"/>
    </source>
</evidence>
<dbReference type="OrthoDB" id="332281at2759"/>
<feature type="region of interest" description="Disordered" evidence="9">
    <location>
        <begin position="795"/>
        <end position="821"/>
    </location>
</feature>
<sequence length="821" mass="90446">MAAVSPASSAPASAKSSSNSQQQENHTLPPNNGATSRSDTPSSKTNTNTNRLSRNSHDMLLPGQSVYFDKAVFSSASFNADVLLTAVRVSGTLPGLKNELQGFLTTLKRDLIELINKDYADFVNLSANLVGMDKGIDSIRNTLTGVREDISHVRTEVEKAMSALSGKLTERAAIREKKALLQTFLNIIDSVHKIEGLLHLNTTAGPKQTETKSDGNESVERHGSLSIADVSQIQDDSTQTTERVAGEFNQLQFYVSQCREVPIVQALSPRIDTITRTLLAGLEASFRTALEDDNLDLMVSVLRPYAIVEKAGQAEDLFRAISAKNFVKRTVTSANLSKHGLEWLYNEVVMYTDMDCKTLLTAAEQVGPNIFQFLVNSLWPTLVEAMTEVTPEVFAAGIPDQFYLNYTCTKKFINRFSEKIGSPQSVALLKNSTSYIDFMKSWSLPIYYQLRFQEIAGMLEESLQRSHDALFSELVANANDHRSKASGTHPSAVLDTTKALCEAVNLTWSDGVFLPALSHRFWKLQFQLMSRFTVWLSDTISDITAPPSDASAQHLEPNADPLGAAEPQSPLTKAQVSILLLNDVECIAELAKLEWQNTIFNRLSESVGQLPPDFVPDGLSKSVERLKNKSPLLIEGVKTILTEMMVAKLNPVWRITATYRMTNKPMPTVASPYAPGIFAPLNDLNLNDEAISPELSQSITAEVLNTVAASYSEIVTEVLNTVNKTEASLLRLKKRGRKHTGAQVDVVTDESKIRRQLYIDALDYKDKIWPRNALVMKVLLWTAYRHSHPGEAAAYRHSHPGGATAYRHSHPGGAGGIGIRP</sequence>
<dbReference type="AlphaFoldDB" id="A0A0L0GBX6"/>
<keyword evidence="13" id="KW-1185">Reference proteome</keyword>
<evidence type="ECO:0000256" key="6">
    <source>
        <dbReference type="ARBA" id="ARBA00023034"/>
    </source>
</evidence>
<dbReference type="GO" id="GO:0007030">
    <property type="term" value="P:Golgi organization"/>
    <property type="evidence" value="ECO:0007669"/>
    <property type="project" value="InterPro"/>
</dbReference>
<comment type="subcellular location">
    <subcellularLocation>
        <location evidence="1">Golgi apparatus membrane</location>
        <topology evidence="1">Peripheral membrane protein</topology>
    </subcellularLocation>
</comment>
<evidence type="ECO:0000256" key="5">
    <source>
        <dbReference type="ARBA" id="ARBA00022927"/>
    </source>
</evidence>
<evidence type="ECO:0000259" key="10">
    <source>
        <dbReference type="Pfam" id="PF06148"/>
    </source>
</evidence>
<dbReference type="InterPro" id="IPR024602">
    <property type="entry name" value="COG_su2_N"/>
</dbReference>
<evidence type="ECO:0000256" key="1">
    <source>
        <dbReference type="ARBA" id="ARBA00004395"/>
    </source>
</evidence>
<feature type="domain" description="Conserved oligomeric Golgi complex subunit 2 N-terminal" evidence="10">
    <location>
        <begin position="68"/>
        <end position="140"/>
    </location>
</feature>
<dbReference type="EMBL" id="KQ241649">
    <property type="protein sequence ID" value="KNC86495.1"/>
    <property type="molecule type" value="Genomic_DNA"/>
</dbReference>
<dbReference type="STRING" id="667725.A0A0L0GBX6"/>
<dbReference type="GO" id="GO:0000139">
    <property type="term" value="C:Golgi membrane"/>
    <property type="evidence" value="ECO:0007669"/>
    <property type="project" value="UniProtKB-SubCell"/>
</dbReference>
<dbReference type="Pfam" id="PF12022">
    <property type="entry name" value="COG2_C"/>
    <property type="match status" value="1"/>
</dbReference>
<dbReference type="PANTHER" id="PTHR12961:SF0">
    <property type="entry name" value="CONSERVED OLIGOMERIC GOLGI COMPLEX SUBUNIT 2"/>
    <property type="match status" value="1"/>
</dbReference>
<keyword evidence="7" id="KW-0472">Membrane</keyword>
<dbReference type="GeneID" id="25901870"/>
<evidence type="ECO:0000256" key="8">
    <source>
        <dbReference type="ARBA" id="ARBA00031344"/>
    </source>
</evidence>
<keyword evidence="4" id="KW-0813">Transport</keyword>
<feature type="compositionally biased region" description="Polar residues" evidence="9">
    <location>
        <begin position="21"/>
        <end position="41"/>
    </location>
</feature>
<evidence type="ECO:0000313" key="13">
    <source>
        <dbReference type="Proteomes" id="UP000054560"/>
    </source>
</evidence>
<dbReference type="InterPro" id="IPR024603">
    <property type="entry name" value="COG_complex_COG2_C"/>
</dbReference>
<feature type="region of interest" description="Disordered" evidence="9">
    <location>
        <begin position="1"/>
        <end position="57"/>
    </location>
</feature>
<dbReference type="RefSeq" id="XP_014160397.1">
    <property type="nucleotide sequence ID" value="XM_014304922.1"/>
</dbReference>
<keyword evidence="5" id="KW-0653">Protein transport</keyword>
<proteinExistence type="inferred from homology"/>
<feature type="domain" description="COG complex component COG2 C-terminal" evidence="11">
    <location>
        <begin position="441"/>
        <end position="761"/>
    </location>
</feature>
<evidence type="ECO:0000256" key="2">
    <source>
        <dbReference type="ARBA" id="ARBA00007603"/>
    </source>
</evidence>
<feature type="compositionally biased region" description="Gly residues" evidence="9">
    <location>
        <begin position="812"/>
        <end position="821"/>
    </location>
</feature>
<feature type="region of interest" description="Disordered" evidence="9">
    <location>
        <begin position="547"/>
        <end position="567"/>
    </location>
</feature>
<organism evidence="12 13">
    <name type="scientific">Sphaeroforma arctica JP610</name>
    <dbReference type="NCBI Taxonomy" id="667725"/>
    <lineage>
        <taxon>Eukaryota</taxon>
        <taxon>Ichthyosporea</taxon>
        <taxon>Ichthyophonida</taxon>
        <taxon>Sphaeroforma</taxon>
    </lineage>
</organism>
<gene>
    <name evidence="12" type="ORF">SARC_01366</name>
</gene>
<dbReference type="GO" id="GO:0015031">
    <property type="term" value="P:protein transport"/>
    <property type="evidence" value="ECO:0007669"/>
    <property type="project" value="UniProtKB-KW"/>
</dbReference>
<dbReference type="PANTHER" id="PTHR12961">
    <property type="entry name" value="CONSERVED OLIGOMERIC GOLGI COMPLEX COMPONENT 2"/>
    <property type="match status" value="1"/>
</dbReference>
<comment type="similarity">
    <text evidence="2">Belongs to the COG2 family.</text>
</comment>
<feature type="compositionally biased region" description="Low complexity" evidence="9">
    <location>
        <begin position="1"/>
        <end position="20"/>
    </location>
</feature>
<evidence type="ECO:0000256" key="3">
    <source>
        <dbReference type="ARBA" id="ARBA00020977"/>
    </source>
</evidence>